<sequence>MKLGISILIWLASVAGLSSPALARDWYVYVDGSGDAPTIQGAVDQAADGDRIFVGPGTYEERV</sequence>
<dbReference type="EMBL" id="JAGQHS010000451">
    <property type="protein sequence ID" value="MCA9759707.1"/>
    <property type="molecule type" value="Genomic_DNA"/>
</dbReference>
<comment type="caution">
    <text evidence="2">The sequence shown here is derived from an EMBL/GenBank/DDBJ whole genome shotgun (WGS) entry which is preliminary data.</text>
</comment>
<name>A0A956NHW5_UNCEI</name>
<feature type="chain" id="PRO_5036808520" evidence="1">
    <location>
        <begin position="24"/>
        <end position="63"/>
    </location>
</feature>
<dbReference type="InterPro" id="IPR012334">
    <property type="entry name" value="Pectin_lyas_fold"/>
</dbReference>
<feature type="non-terminal residue" evidence="2">
    <location>
        <position position="63"/>
    </location>
</feature>
<evidence type="ECO:0000256" key="1">
    <source>
        <dbReference type="SAM" id="SignalP"/>
    </source>
</evidence>
<dbReference type="InterPro" id="IPR011050">
    <property type="entry name" value="Pectin_lyase_fold/virulence"/>
</dbReference>
<proteinExistence type="predicted"/>
<dbReference type="AlphaFoldDB" id="A0A956NHW5"/>
<accession>A0A956NHW5</accession>
<reference evidence="2" key="1">
    <citation type="submission" date="2020-04" db="EMBL/GenBank/DDBJ databases">
        <authorList>
            <person name="Zhang T."/>
        </authorList>
    </citation>
    <scope>NUCLEOTIDE SEQUENCE</scope>
    <source>
        <strain evidence="2">HKST-UBA02</strain>
    </source>
</reference>
<protein>
    <submittedName>
        <fullName evidence="2">Cell surface protein</fullName>
    </submittedName>
</protein>
<gene>
    <name evidence="2" type="ORF">KDA27_28175</name>
</gene>
<dbReference type="Gene3D" id="2.160.20.10">
    <property type="entry name" value="Single-stranded right-handed beta-helix, Pectin lyase-like"/>
    <property type="match status" value="1"/>
</dbReference>
<dbReference type="Proteomes" id="UP000739538">
    <property type="component" value="Unassembled WGS sequence"/>
</dbReference>
<evidence type="ECO:0000313" key="2">
    <source>
        <dbReference type="EMBL" id="MCA9759707.1"/>
    </source>
</evidence>
<feature type="signal peptide" evidence="1">
    <location>
        <begin position="1"/>
        <end position="23"/>
    </location>
</feature>
<reference evidence="2" key="2">
    <citation type="journal article" date="2021" name="Microbiome">
        <title>Successional dynamics and alternative stable states in a saline activated sludge microbial community over 9 years.</title>
        <authorList>
            <person name="Wang Y."/>
            <person name="Ye J."/>
            <person name="Ju F."/>
            <person name="Liu L."/>
            <person name="Boyd J.A."/>
            <person name="Deng Y."/>
            <person name="Parks D.H."/>
            <person name="Jiang X."/>
            <person name="Yin X."/>
            <person name="Woodcroft B.J."/>
            <person name="Tyson G.W."/>
            <person name="Hugenholtz P."/>
            <person name="Polz M.F."/>
            <person name="Zhang T."/>
        </authorList>
    </citation>
    <scope>NUCLEOTIDE SEQUENCE</scope>
    <source>
        <strain evidence="2">HKST-UBA02</strain>
    </source>
</reference>
<organism evidence="2 3">
    <name type="scientific">Eiseniibacteriota bacterium</name>
    <dbReference type="NCBI Taxonomy" id="2212470"/>
    <lineage>
        <taxon>Bacteria</taxon>
        <taxon>Candidatus Eiseniibacteriota</taxon>
    </lineage>
</organism>
<evidence type="ECO:0000313" key="3">
    <source>
        <dbReference type="Proteomes" id="UP000739538"/>
    </source>
</evidence>
<keyword evidence="1" id="KW-0732">Signal</keyword>
<dbReference type="SUPFAM" id="SSF51126">
    <property type="entry name" value="Pectin lyase-like"/>
    <property type="match status" value="1"/>
</dbReference>